<evidence type="ECO:0000313" key="11">
    <source>
        <dbReference type="EMBL" id="KAH7162012.1"/>
    </source>
</evidence>
<keyword evidence="6 9" id="KW-0472">Membrane</keyword>
<keyword evidence="4 9" id="KW-0812">Transmembrane</keyword>
<dbReference type="InterPro" id="IPR020846">
    <property type="entry name" value="MFS_dom"/>
</dbReference>
<dbReference type="Proteomes" id="UP000717696">
    <property type="component" value="Unassembled WGS sequence"/>
</dbReference>
<dbReference type="SUPFAM" id="SSF103473">
    <property type="entry name" value="MFS general substrate transporter"/>
    <property type="match status" value="1"/>
</dbReference>
<dbReference type="GO" id="GO:0022857">
    <property type="term" value="F:transmembrane transporter activity"/>
    <property type="evidence" value="ECO:0007669"/>
    <property type="project" value="InterPro"/>
</dbReference>
<dbReference type="NCBIfam" id="TIGR00879">
    <property type="entry name" value="SP"/>
    <property type="match status" value="1"/>
</dbReference>
<feature type="transmembrane region" description="Helical" evidence="9">
    <location>
        <begin position="169"/>
        <end position="189"/>
    </location>
</feature>
<organism evidence="11 12">
    <name type="scientific">Dactylonectria estremocensis</name>
    <dbReference type="NCBI Taxonomy" id="1079267"/>
    <lineage>
        <taxon>Eukaryota</taxon>
        <taxon>Fungi</taxon>
        <taxon>Dikarya</taxon>
        <taxon>Ascomycota</taxon>
        <taxon>Pezizomycotina</taxon>
        <taxon>Sordariomycetes</taxon>
        <taxon>Hypocreomycetidae</taxon>
        <taxon>Hypocreales</taxon>
        <taxon>Nectriaceae</taxon>
        <taxon>Dactylonectria</taxon>
    </lineage>
</organism>
<accession>A0A9P9FHM1</accession>
<proteinExistence type="inferred from homology"/>
<dbReference type="PROSITE" id="PS50850">
    <property type="entry name" value="MFS"/>
    <property type="match status" value="1"/>
</dbReference>
<evidence type="ECO:0000256" key="8">
    <source>
        <dbReference type="SAM" id="MobiDB-lite"/>
    </source>
</evidence>
<feature type="transmembrane region" description="Helical" evidence="9">
    <location>
        <begin position="288"/>
        <end position="311"/>
    </location>
</feature>
<dbReference type="PROSITE" id="PS00216">
    <property type="entry name" value="SUGAR_TRANSPORT_1"/>
    <property type="match status" value="1"/>
</dbReference>
<evidence type="ECO:0000256" key="9">
    <source>
        <dbReference type="SAM" id="Phobius"/>
    </source>
</evidence>
<dbReference type="PRINTS" id="PR00171">
    <property type="entry name" value="SUGRTRNSPORT"/>
</dbReference>
<feature type="transmembrane region" description="Helical" evidence="9">
    <location>
        <begin position="451"/>
        <end position="473"/>
    </location>
</feature>
<name>A0A9P9FHM1_9HYPO</name>
<dbReference type="InterPro" id="IPR005829">
    <property type="entry name" value="Sugar_transporter_CS"/>
</dbReference>
<dbReference type="InterPro" id="IPR005828">
    <property type="entry name" value="MFS_sugar_transport-like"/>
</dbReference>
<evidence type="ECO:0000256" key="6">
    <source>
        <dbReference type="ARBA" id="ARBA00023136"/>
    </source>
</evidence>
<dbReference type="OrthoDB" id="5290825at2759"/>
<dbReference type="GO" id="GO:0015798">
    <property type="term" value="P:myo-inositol transport"/>
    <property type="evidence" value="ECO:0007669"/>
    <property type="project" value="UniProtKB-ARBA"/>
</dbReference>
<dbReference type="PANTHER" id="PTHR48020">
    <property type="entry name" value="PROTON MYO-INOSITOL COTRANSPORTER"/>
    <property type="match status" value="1"/>
</dbReference>
<evidence type="ECO:0000256" key="5">
    <source>
        <dbReference type="ARBA" id="ARBA00022989"/>
    </source>
</evidence>
<keyword evidence="12" id="KW-1185">Reference proteome</keyword>
<dbReference type="InterPro" id="IPR003663">
    <property type="entry name" value="Sugar/inositol_transpt"/>
</dbReference>
<feature type="transmembrane region" description="Helical" evidence="9">
    <location>
        <begin position="424"/>
        <end position="444"/>
    </location>
</feature>
<feature type="compositionally biased region" description="Basic and acidic residues" evidence="8">
    <location>
        <begin position="15"/>
        <end position="31"/>
    </location>
</feature>
<keyword evidence="5 9" id="KW-1133">Transmembrane helix</keyword>
<dbReference type="InterPro" id="IPR036259">
    <property type="entry name" value="MFS_trans_sf"/>
</dbReference>
<feature type="transmembrane region" description="Helical" evidence="9">
    <location>
        <begin position="225"/>
        <end position="247"/>
    </location>
</feature>
<dbReference type="EMBL" id="JAGMUU010000001">
    <property type="protein sequence ID" value="KAH7162012.1"/>
    <property type="molecule type" value="Genomic_DNA"/>
</dbReference>
<feature type="region of interest" description="Disordered" evidence="8">
    <location>
        <begin position="1"/>
        <end position="47"/>
    </location>
</feature>
<evidence type="ECO:0000256" key="4">
    <source>
        <dbReference type="ARBA" id="ARBA00022692"/>
    </source>
</evidence>
<evidence type="ECO:0000313" key="12">
    <source>
        <dbReference type="Proteomes" id="UP000717696"/>
    </source>
</evidence>
<feature type="transmembrane region" description="Helical" evidence="9">
    <location>
        <begin position="479"/>
        <end position="497"/>
    </location>
</feature>
<feature type="transmembrane region" description="Helical" evidence="9">
    <location>
        <begin position="518"/>
        <end position="538"/>
    </location>
</feature>
<evidence type="ECO:0000259" key="10">
    <source>
        <dbReference type="PROSITE" id="PS50850"/>
    </source>
</evidence>
<keyword evidence="3 7" id="KW-0813">Transport</keyword>
<dbReference type="GO" id="GO:0015791">
    <property type="term" value="P:polyol transmembrane transport"/>
    <property type="evidence" value="ECO:0007669"/>
    <property type="project" value="UniProtKB-ARBA"/>
</dbReference>
<evidence type="ECO:0000256" key="3">
    <source>
        <dbReference type="ARBA" id="ARBA00022448"/>
    </source>
</evidence>
<dbReference type="InterPro" id="IPR050814">
    <property type="entry name" value="Myo-inositol_Transporter"/>
</dbReference>
<comment type="subcellular location">
    <subcellularLocation>
        <location evidence="1">Membrane</location>
        <topology evidence="1">Multi-pass membrane protein</topology>
    </subcellularLocation>
</comment>
<sequence length="629" mass="69827">MAHPISDQVSQSGEKTGDNARVSHDDIDEASHKRRERQTGTGDIKNPLVGIPKDRLLLEAAGLATKHGLNDAVDDFKRGALAAQHPERFETIVELLDQDRQLLRDEIEHRWKHPKALYFAIFMNSISAAIQGWDQTGSNGANLSYPQVFNIASSGEQCESMGTCSRNSWIIGAINSAPYMAICVIACWLSDPINDWVGRRGTIFIGGIFSLLGPLGQAVSQTWPQILICRILLGIGMGLKEVTVPIFSAENAPANIRGALVMSWQVFVAFGIMLGCTANLIVVDMGDIAWRLQFGSAFIPAVPLLIGIFFTPESPRWLLKKGRCADAYQSLLRLRGSPFLAARDTFYIHAQLEMEKALIEAGGFAQGNFFTRCVELFTIPRIRRATQASGIIMAAQQFCGINIMAFYSSTIFEQAGASNKVALLASWGFGMAMFVFAFPALYTIDVWGRRALLLATFPNMCWTLLAAGMAFYVDSDSPAHIGLIALFIYLYVAFYSPGEGPIAFVYSSEVFPLSHREVGMSWAVATNNFWAVIVGLTFPPMLQALKAQGSFGLFSGMNIVCLVAIFLWLPETKQRSLEELDDVFSVSTRRHMSYQMNEVLPWWTRRYILRKKDEPAPQLYHFETEGNME</sequence>
<dbReference type="GO" id="GO:0016020">
    <property type="term" value="C:membrane"/>
    <property type="evidence" value="ECO:0007669"/>
    <property type="project" value="UniProtKB-SubCell"/>
</dbReference>
<comment type="similarity">
    <text evidence="2 7">Belongs to the major facilitator superfamily. Sugar transporter (TC 2.A.1.1) family.</text>
</comment>
<dbReference type="PANTHER" id="PTHR48020:SF14">
    <property type="entry name" value="SUGAR TRANSPORTER, PUTATIVE-RELATED"/>
    <property type="match status" value="1"/>
</dbReference>
<dbReference type="FunFam" id="1.20.1250.20:FF:000474">
    <property type="entry name" value="Sugar transporter, putative"/>
    <property type="match status" value="1"/>
</dbReference>
<feature type="transmembrane region" description="Helical" evidence="9">
    <location>
        <begin position="391"/>
        <end position="412"/>
    </location>
</feature>
<feature type="domain" description="Major facilitator superfamily (MFS) profile" evidence="10">
    <location>
        <begin position="120"/>
        <end position="573"/>
    </location>
</feature>
<evidence type="ECO:0000256" key="2">
    <source>
        <dbReference type="ARBA" id="ARBA00010992"/>
    </source>
</evidence>
<reference evidence="11" key="1">
    <citation type="journal article" date="2021" name="Nat. Commun.">
        <title>Genetic determinants of endophytism in the Arabidopsis root mycobiome.</title>
        <authorList>
            <person name="Mesny F."/>
            <person name="Miyauchi S."/>
            <person name="Thiergart T."/>
            <person name="Pickel B."/>
            <person name="Atanasova L."/>
            <person name="Karlsson M."/>
            <person name="Huettel B."/>
            <person name="Barry K.W."/>
            <person name="Haridas S."/>
            <person name="Chen C."/>
            <person name="Bauer D."/>
            <person name="Andreopoulos W."/>
            <person name="Pangilinan J."/>
            <person name="LaButti K."/>
            <person name="Riley R."/>
            <person name="Lipzen A."/>
            <person name="Clum A."/>
            <person name="Drula E."/>
            <person name="Henrissat B."/>
            <person name="Kohler A."/>
            <person name="Grigoriev I.V."/>
            <person name="Martin F.M."/>
            <person name="Hacquard S."/>
        </authorList>
    </citation>
    <scope>NUCLEOTIDE SEQUENCE</scope>
    <source>
        <strain evidence="11">MPI-CAGE-AT-0021</strain>
    </source>
</reference>
<dbReference type="Pfam" id="PF00083">
    <property type="entry name" value="Sugar_tr"/>
    <property type="match status" value="1"/>
</dbReference>
<protein>
    <submittedName>
        <fullName evidence="11">Hexose transporter</fullName>
    </submittedName>
</protein>
<feature type="transmembrane region" description="Helical" evidence="9">
    <location>
        <begin position="550"/>
        <end position="569"/>
    </location>
</feature>
<evidence type="ECO:0000256" key="7">
    <source>
        <dbReference type="RuleBase" id="RU003346"/>
    </source>
</evidence>
<dbReference type="PROSITE" id="PS00217">
    <property type="entry name" value="SUGAR_TRANSPORT_2"/>
    <property type="match status" value="1"/>
</dbReference>
<comment type="caution">
    <text evidence="11">The sequence shown here is derived from an EMBL/GenBank/DDBJ whole genome shotgun (WGS) entry which is preliminary data.</text>
</comment>
<dbReference type="Gene3D" id="1.20.1250.20">
    <property type="entry name" value="MFS general substrate transporter like domains"/>
    <property type="match status" value="1"/>
</dbReference>
<feature type="transmembrane region" description="Helical" evidence="9">
    <location>
        <begin position="201"/>
        <end position="219"/>
    </location>
</feature>
<dbReference type="AlphaFoldDB" id="A0A9P9FHM1"/>
<evidence type="ECO:0000256" key="1">
    <source>
        <dbReference type="ARBA" id="ARBA00004141"/>
    </source>
</evidence>
<gene>
    <name evidence="11" type="ORF">B0J13DRAFT_632798</name>
</gene>
<feature type="transmembrane region" description="Helical" evidence="9">
    <location>
        <begin position="259"/>
        <end position="282"/>
    </location>
</feature>